<accession>A0A134BIZ7</accession>
<gene>
    <name evidence="1" type="ORF">HMPREF1860_00490</name>
</gene>
<sequence length="133" mass="15421">MSDTTTEDKTEIAGTTIRILSPVLQQGHGKVWKGNYSGKTIDFKVLDKEFLEQVYNNEIKFGTNTVITCTLITITKKKVENGEHTNLKPEYAVKDILQWEDDNTFKNSTKRYKKIKANEQQLDLFNQDQIQYK</sequence>
<name>A0A134BIZ7_9BACT</name>
<dbReference type="Proteomes" id="UP000070531">
    <property type="component" value="Unassembled WGS sequence"/>
</dbReference>
<evidence type="ECO:0000313" key="2">
    <source>
        <dbReference type="Proteomes" id="UP000070531"/>
    </source>
</evidence>
<protein>
    <submittedName>
        <fullName evidence="1">Uncharacterized protein</fullName>
    </submittedName>
</protein>
<reference evidence="1 2" key="1">
    <citation type="submission" date="2016-01" db="EMBL/GenBank/DDBJ databases">
        <authorList>
            <person name="Oliw E.H."/>
        </authorList>
    </citation>
    <scope>NUCLEOTIDE SEQUENCE [LARGE SCALE GENOMIC DNA]</scope>
    <source>
        <strain evidence="1 2">DNF00307</strain>
    </source>
</reference>
<dbReference type="PATRIC" id="fig|419005.5.peg.495"/>
<dbReference type="RefSeq" id="WP_231725221.1">
    <property type="nucleotide sequence ID" value="NZ_KQ960487.1"/>
</dbReference>
<dbReference type="AlphaFoldDB" id="A0A134BIZ7"/>
<evidence type="ECO:0000313" key="1">
    <source>
        <dbReference type="EMBL" id="KXB79889.1"/>
    </source>
</evidence>
<proteinExistence type="predicted"/>
<comment type="caution">
    <text evidence="1">The sequence shown here is derived from an EMBL/GenBank/DDBJ whole genome shotgun (WGS) entry which is preliminary data.</text>
</comment>
<dbReference type="STRING" id="419005.HMPREF1860_00490"/>
<organism evidence="1">
    <name type="scientific">Prevotella amnii</name>
    <dbReference type="NCBI Taxonomy" id="419005"/>
    <lineage>
        <taxon>Bacteria</taxon>
        <taxon>Pseudomonadati</taxon>
        <taxon>Bacteroidota</taxon>
        <taxon>Bacteroidia</taxon>
        <taxon>Bacteroidales</taxon>
        <taxon>Prevotellaceae</taxon>
        <taxon>Prevotella</taxon>
    </lineage>
</organism>
<dbReference type="EMBL" id="LSDL01000022">
    <property type="protein sequence ID" value="KXB79889.1"/>
    <property type="molecule type" value="Genomic_DNA"/>
</dbReference>